<evidence type="ECO:0000313" key="1">
    <source>
        <dbReference type="EMBL" id="OCT87952.1"/>
    </source>
</evidence>
<organism evidence="1 2">
    <name type="scientific">Xenopus laevis</name>
    <name type="common">African clawed frog</name>
    <dbReference type="NCBI Taxonomy" id="8355"/>
    <lineage>
        <taxon>Eukaryota</taxon>
        <taxon>Metazoa</taxon>
        <taxon>Chordata</taxon>
        <taxon>Craniata</taxon>
        <taxon>Vertebrata</taxon>
        <taxon>Euteleostomi</taxon>
        <taxon>Amphibia</taxon>
        <taxon>Batrachia</taxon>
        <taxon>Anura</taxon>
        <taxon>Pipoidea</taxon>
        <taxon>Pipidae</taxon>
        <taxon>Xenopodinae</taxon>
        <taxon>Xenopus</taxon>
        <taxon>Xenopus</taxon>
    </lineage>
</organism>
<dbReference type="AlphaFoldDB" id="A0A974DA04"/>
<reference evidence="2" key="1">
    <citation type="journal article" date="2016" name="Nature">
        <title>Genome evolution in the allotetraploid frog Xenopus laevis.</title>
        <authorList>
            <person name="Session A.M."/>
            <person name="Uno Y."/>
            <person name="Kwon T."/>
            <person name="Chapman J.A."/>
            <person name="Toyoda A."/>
            <person name="Takahashi S."/>
            <person name="Fukui A."/>
            <person name="Hikosaka A."/>
            <person name="Suzuki A."/>
            <person name="Kondo M."/>
            <person name="van Heeringen S.J."/>
            <person name="Quigley I."/>
            <person name="Heinz S."/>
            <person name="Ogino H."/>
            <person name="Ochi H."/>
            <person name="Hellsten U."/>
            <person name="Lyons J.B."/>
            <person name="Simakov O."/>
            <person name="Putnam N."/>
            <person name="Stites J."/>
            <person name="Kuroki Y."/>
            <person name="Tanaka T."/>
            <person name="Michiue T."/>
            <person name="Watanabe M."/>
            <person name="Bogdanovic O."/>
            <person name="Lister R."/>
            <person name="Georgiou G."/>
            <person name="Paranjpe S.S."/>
            <person name="van Kruijsbergen I."/>
            <person name="Shu S."/>
            <person name="Carlson J."/>
            <person name="Kinoshita T."/>
            <person name="Ohta Y."/>
            <person name="Mawaribuchi S."/>
            <person name="Jenkins J."/>
            <person name="Grimwood J."/>
            <person name="Schmutz J."/>
            <person name="Mitros T."/>
            <person name="Mozaffari S.V."/>
            <person name="Suzuki Y."/>
            <person name="Haramoto Y."/>
            <person name="Yamamoto T.S."/>
            <person name="Takagi C."/>
            <person name="Heald R."/>
            <person name="Miller K."/>
            <person name="Haudenschild C."/>
            <person name="Kitzman J."/>
            <person name="Nakayama T."/>
            <person name="Izutsu Y."/>
            <person name="Robert J."/>
            <person name="Fortriede J."/>
            <person name="Burns K."/>
            <person name="Lotay V."/>
            <person name="Karimi K."/>
            <person name="Yasuoka Y."/>
            <person name="Dichmann D.S."/>
            <person name="Flajnik M.F."/>
            <person name="Houston D.W."/>
            <person name="Shendure J."/>
            <person name="DuPasquier L."/>
            <person name="Vize P.D."/>
            <person name="Zorn A.M."/>
            <person name="Ito M."/>
            <person name="Marcotte E.M."/>
            <person name="Wallingford J.B."/>
            <person name="Ito Y."/>
            <person name="Asashima M."/>
            <person name="Ueno N."/>
            <person name="Matsuda Y."/>
            <person name="Veenstra G.J."/>
            <person name="Fujiyama A."/>
            <person name="Harland R.M."/>
            <person name="Taira M."/>
            <person name="Rokhsar D.S."/>
        </authorList>
    </citation>
    <scope>NUCLEOTIDE SEQUENCE [LARGE SCALE GENOMIC DNA]</scope>
    <source>
        <strain evidence="2">J</strain>
    </source>
</reference>
<name>A0A974DA04_XENLA</name>
<protein>
    <submittedName>
        <fullName evidence="1">Uncharacterized protein</fullName>
    </submittedName>
</protein>
<proteinExistence type="predicted"/>
<dbReference type="Proteomes" id="UP000694892">
    <property type="component" value="Chromosome 3L"/>
</dbReference>
<accession>A0A974DA04</accession>
<dbReference type="EMBL" id="CM004470">
    <property type="protein sequence ID" value="OCT87952.1"/>
    <property type="molecule type" value="Genomic_DNA"/>
</dbReference>
<sequence>MRQLDRPCRHPTYSIVHLRCPCPCCDHTLAQTQHLPLAPALAHLHSSWCHLSDTHIHLLYTPRQQSVKTWKFFPV</sequence>
<evidence type="ECO:0000313" key="2">
    <source>
        <dbReference type="Proteomes" id="UP000694892"/>
    </source>
</evidence>
<gene>
    <name evidence="1" type="ORF">XELAEV_18016581mg</name>
</gene>